<evidence type="ECO:0000256" key="2">
    <source>
        <dbReference type="SAM" id="Phobius"/>
    </source>
</evidence>
<feature type="transmembrane region" description="Helical" evidence="2">
    <location>
        <begin position="573"/>
        <end position="596"/>
    </location>
</feature>
<protein>
    <submittedName>
        <fullName evidence="3">AER090Wp</fullName>
    </submittedName>
</protein>
<feature type="transmembrane region" description="Helical" evidence="2">
    <location>
        <begin position="537"/>
        <end position="561"/>
    </location>
</feature>
<dbReference type="FunCoup" id="Q757C3">
    <property type="interactions" value="44"/>
</dbReference>
<sequence length="676" mass="72020">MLKVLVAGKPNNAALGVSLFLTMVVMVMWGVYMGGLTKTSGPIYNIYHGRAEIEHVNVTKILPISAPILQFLGGALLSKNVSNEMIFGSLKRMAQTEALAPMLQLLTNTTNSVGTLAELAAANSGKEKPVAPLKGLLDIMQTSKNASAVVEGLSLVAKGVEAAKKENASVKSDAEILALMAVAGNDVPKAVHSLNTLAAIPSEDRLKLSSILITLNLSPDPKAFATALEDFLNKGLKLDDVREIISQFNAKIQRSTNASEIAGIADEIAKAEKQDSSAAVSAMGAVLGHAASPFGALNVLNSSAELLNQPGAKPAAGALKGMMEAASNTTKAIDFIMERASHPKAGAAEQVMGLDMVLQNAVNSSETFANIIKMQMASTEESQKALPSLLGLLSYSTDKIESMKSVIKLIEFGEKSPDVLNPVLEVLQASVKVNRLIPSKEILDLTPTILENFNVAARYRLGIFTICKLFLNGTQKACSKPHVVQGFDYRNILYTDLMDSDLAPYIKTLRVGPNDLYLEGKLLEKQPMYEPSIRAHLAFDILGLLSAFILLFTLAGAMTGALSLGMHAWVNRLLVAAVAGFALLSATVIQIVTAVVKWGAKIDNYGVVYKQGTAQATLSWVAFVLEAIVVLIVWGAYYAGGKSQGVVNVEEGRASTSDEDIDKEKISRPHPAHPDI</sequence>
<feature type="region of interest" description="Disordered" evidence="1">
    <location>
        <begin position="653"/>
        <end position="676"/>
    </location>
</feature>
<dbReference type="HOGENOM" id="CLU_402815_0_0_1"/>
<keyword evidence="2" id="KW-1133">Transmembrane helix</keyword>
<dbReference type="PANTHER" id="PTHR28019">
    <property type="entry name" value="CELL MEMBRANE PROTEIN YLR413W-RELATED"/>
    <property type="match status" value="1"/>
</dbReference>
<feature type="compositionally biased region" description="Basic and acidic residues" evidence="1">
    <location>
        <begin position="662"/>
        <end position="676"/>
    </location>
</feature>
<dbReference type="InterPro" id="IPR052413">
    <property type="entry name" value="SUR7_domain"/>
</dbReference>
<dbReference type="InParanoid" id="Q757C3"/>
<dbReference type="RefSeq" id="NP_984950.1">
    <property type="nucleotide sequence ID" value="NM_210304.1"/>
</dbReference>
<proteinExistence type="predicted"/>
<dbReference type="AlphaFoldDB" id="Q757C3"/>
<dbReference type="GO" id="GO:0051285">
    <property type="term" value="C:cell cortex of cell tip"/>
    <property type="evidence" value="ECO:0000318"/>
    <property type="project" value="GO_Central"/>
</dbReference>
<dbReference type="PANTHER" id="PTHR28019:SF2">
    <property type="entry name" value="CELL MEMBRANE PROTEIN YLR413W-RELATED"/>
    <property type="match status" value="1"/>
</dbReference>
<keyword evidence="2" id="KW-0472">Membrane</keyword>
<feature type="transmembrane region" description="Helical" evidence="2">
    <location>
        <begin position="617"/>
        <end position="639"/>
    </location>
</feature>
<name>Q757C3_EREGS</name>
<dbReference type="EMBL" id="AE016818">
    <property type="protein sequence ID" value="AAS52774.1"/>
    <property type="molecule type" value="Genomic_DNA"/>
</dbReference>
<dbReference type="OrthoDB" id="4068213at2759"/>
<evidence type="ECO:0000256" key="1">
    <source>
        <dbReference type="SAM" id="MobiDB-lite"/>
    </source>
</evidence>
<dbReference type="eggNOG" id="ENOG502QVQ9">
    <property type="taxonomic scope" value="Eukaryota"/>
</dbReference>
<dbReference type="GO" id="GO:0005886">
    <property type="term" value="C:plasma membrane"/>
    <property type="evidence" value="ECO:0000318"/>
    <property type="project" value="GO_Central"/>
</dbReference>
<keyword evidence="4" id="KW-1185">Reference proteome</keyword>
<feature type="transmembrane region" description="Helical" evidence="2">
    <location>
        <begin position="12"/>
        <end position="32"/>
    </location>
</feature>
<gene>
    <name evidence="3" type="ORF">AGOS_AER090W</name>
</gene>
<evidence type="ECO:0000313" key="3">
    <source>
        <dbReference type="EMBL" id="AAS52774.1"/>
    </source>
</evidence>
<reference evidence="4" key="2">
    <citation type="journal article" date="2013" name="G3 (Bethesda)">
        <title>Genomes of Ashbya fungi isolated from insects reveal four mating-type loci, numerous translocations, lack of transposons, and distinct gene duplications.</title>
        <authorList>
            <person name="Dietrich F.S."/>
            <person name="Voegeli S."/>
            <person name="Kuo S."/>
            <person name="Philippsen P."/>
        </authorList>
    </citation>
    <scope>GENOME REANNOTATION</scope>
    <source>
        <strain evidence="4">ATCC 10895 / CBS 109.51 / FGSC 9923 / NRRL Y-1056</strain>
    </source>
</reference>
<dbReference type="Proteomes" id="UP000000591">
    <property type="component" value="Chromosome V"/>
</dbReference>
<dbReference type="GO" id="GO:0031505">
    <property type="term" value="P:fungal-type cell wall organization"/>
    <property type="evidence" value="ECO:0000318"/>
    <property type="project" value="GO_Central"/>
</dbReference>
<dbReference type="KEGG" id="ago:AGOS_AER090W"/>
<organism evidence="3 4">
    <name type="scientific">Eremothecium gossypii (strain ATCC 10895 / CBS 109.51 / FGSC 9923 / NRRL Y-1056)</name>
    <name type="common">Yeast</name>
    <name type="synonym">Ashbya gossypii</name>
    <dbReference type="NCBI Taxonomy" id="284811"/>
    <lineage>
        <taxon>Eukaryota</taxon>
        <taxon>Fungi</taxon>
        <taxon>Dikarya</taxon>
        <taxon>Ascomycota</taxon>
        <taxon>Saccharomycotina</taxon>
        <taxon>Saccharomycetes</taxon>
        <taxon>Saccharomycetales</taxon>
        <taxon>Saccharomycetaceae</taxon>
        <taxon>Eremothecium</taxon>
    </lineage>
</organism>
<accession>Q757C3</accession>
<evidence type="ECO:0000313" key="4">
    <source>
        <dbReference type="Proteomes" id="UP000000591"/>
    </source>
</evidence>
<keyword evidence="2" id="KW-0812">Transmembrane</keyword>
<reference evidence="3 4" key="1">
    <citation type="journal article" date="2004" name="Science">
        <title>The Ashbya gossypii genome as a tool for mapping the ancient Saccharomyces cerevisiae genome.</title>
        <authorList>
            <person name="Dietrich F.S."/>
            <person name="Voegeli S."/>
            <person name="Brachat S."/>
            <person name="Lerch A."/>
            <person name="Gates K."/>
            <person name="Steiner S."/>
            <person name="Mohr C."/>
            <person name="Pohlmann R."/>
            <person name="Luedi P."/>
            <person name="Choi S."/>
            <person name="Wing R.A."/>
            <person name="Flavier A."/>
            <person name="Gaffney T.D."/>
            <person name="Philippsen P."/>
        </authorList>
    </citation>
    <scope>NUCLEOTIDE SEQUENCE [LARGE SCALE GENOMIC DNA]</scope>
    <source>
        <strain evidence="4">ATCC 10895 / CBS 109.51 / FGSC 9923 / NRRL Y-1056</strain>
    </source>
</reference>
<dbReference type="GeneID" id="4621154"/>
<dbReference type="OMA" id="GEADIKH"/>